<proteinExistence type="predicted"/>
<feature type="compositionally biased region" description="Basic residues" evidence="1">
    <location>
        <begin position="159"/>
        <end position="168"/>
    </location>
</feature>
<dbReference type="Proteomes" id="UP000019335">
    <property type="component" value="Chromosome 3"/>
</dbReference>
<sequence>MGEVVLYTDSQGRRAKTVIKHVHTDDHPPYYTITLPNGSERQTDFHHIAKLPGTQAPSFPPSLPPSLPPSQPPVGGALGQRDLVHFHAGSRLRIAAAAAAIDASPPLVPARAHESLPISSCPSSLPPSRPPGNLEWKSVRLVLRRPGSGRGRPGMNSRGGRKTIKKRN</sequence>
<accession>W7TZW4</accession>
<keyword evidence="3" id="KW-1185">Reference proteome</keyword>
<dbReference type="EMBL" id="AZIL01000180">
    <property type="protein sequence ID" value="EWM29023.1"/>
    <property type="molecule type" value="Genomic_DNA"/>
</dbReference>
<feature type="region of interest" description="Disordered" evidence="1">
    <location>
        <begin position="53"/>
        <end position="78"/>
    </location>
</feature>
<feature type="compositionally biased region" description="Pro residues" evidence="1">
    <location>
        <begin position="58"/>
        <end position="72"/>
    </location>
</feature>
<evidence type="ECO:0000313" key="2">
    <source>
        <dbReference type="EMBL" id="EWM29023.1"/>
    </source>
</evidence>
<feature type="region of interest" description="Disordered" evidence="1">
    <location>
        <begin position="116"/>
        <end position="168"/>
    </location>
</feature>
<protein>
    <submittedName>
        <fullName evidence="2">Uncharacterized protein</fullName>
    </submittedName>
</protein>
<organism evidence="2 3">
    <name type="scientific">Nannochloropsis gaditana</name>
    <dbReference type="NCBI Taxonomy" id="72520"/>
    <lineage>
        <taxon>Eukaryota</taxon>
        <taxon>Sar</taxon>
        <taxon>Stramenopiles</taxon>
        <taxon>Ochrophyta</taxon>
        <taxon>Eustigmatophyceae</taxon>
        <taxon>Eustigmatales</taxon>
        <taxon>Monodopsidaceae</taxon>
        <taxon>Nannochloropsis</taxon>
    </lineage>
</organism>
<comment type="caution">
    <text evidence="2">The sequence shown here is derived from an EMBL/GenBank/DDBJ whole genome shotgun (WGS) entry which is preliminary data.</text>
</comment>
<name>W7TZW4_9STRA</name>
<reference evidence="2 3" key="1">
    <citation type="journal article" date="2014" name="Mol. Plant">
        <title>Chromosome Scale Genome Assembly and Transcriptome Profiling of Nannochloropsis gaditana in Nitrogen Depletion.</title>
        <authorList>
            <person name="Corteggiani Carpinelli E."/>
            <person name="Telatin A."/>
            <person name="Vitulo N."/>
            <person name="Forcato C."/>
            <person name="D'Angelo M."/>
            <person name="Schiavon R."/>
            <person name="Vezzi A."/>
            <person name="Giacometti G.M."/>
            <person name="Morosinotto T."/>
            <person name="Valle G."/>
        </authorList>
    </citation>
    <scope>NUCLEOTIDE SEQUENCE [LARGE SCALE GENOMIC DNA]</scope>
    <source>
        <strain evidence="2 3">B-31</strain>
    </source>
</reference>
<evidence type="ECO:0000313" key="3">
    <source>
        <dbReference type="Proteomes" id="UP000019335"/>
    </source>
</evidence>
<evidence type="ECO:0000256" key="1">
    <source>
        <dbReference type="SAM" id="MobiDB-lite"/>
    </source>
</evidence>
<gene>
    <name evidence="2" type="ORF">Naga_102042g2</name>
</gene>
<dbReference type="AlphaFoldDB" id="W7TZW4"/>